<gene>
    <name evidence="2" type="ORF">RRF57_005306</name>
</gene>
<feature type="region of interest" description="Disordered" evidence="1">
    <location>
        <begin position="284"/>
        <end position="320"/>
    </location>
</feature>
<evidence type="ECO:0000313" key="2">
    <source>
        <dbReference type="EMBL" id="KAK5629591.1"/>
    </source>
</evidence>
<proteinExistence type="predicted"/>
<evidence type="ECO:0000256" key="1">
    <source>
        <dbReference type="SAM" id="MobiDB-lite"/>
    </source>
</evidence>
<feature type="region of interest" description="Disordered" evidence="1">
    <location>
        <begin position="1"/>
        <end position="22"/>
    </location>
</feature>
<comment type="caution">
    <text evidence="2">The sequence shown here is derived from an EMBL/GenBank/DDBJ whole genome shotgun (WGS) entry which is preliminary data.</text>
</comment>
<feature type="compositionally biased region" description="Polar residues" evidence="1">
    <location>
        <begin position="117"/>
        <end position="129"/>
    </location>
</feature>
<feature type="compositionally biased region" description="Acidic residues" evidence="1">
    <location>
        <begin position="526"/>
        <end position="535"/>
    </location>
</feature>
<feature type="region of interest" description="Disordered" evidence="1">
    <location>
        <begin position="459"/>
        <end position="544"/>
    </location>
</feature>
<name>A0AAN7UQ98_9PEZI</name>
<feature type="compositionally biased region" description="Basic and acidic residues" evidence="1">
    <location>
        <begin position="1"/>
        <end position="12"/>
    </location>
</feature>
<sequence length="544" mass="61391">MLSFRSRTDRSHSGSLDSHASLPPAATISSFRRIRRKPLHSSINKNSLRDRLKGITENFTGKRRPKCKGAQMPYKLDPWYTLEPNDNLLRPVSTDVQHIEVAGQTWPVIRKSISSMASSLRNNHESVGQGSPGGASHQSSTRHSKISCRASQRHARRWATMATRTSPVVFKQPTSRARRSSFSTISEIVSRQEYESVPQLPKLAESSNFLDSLSRTGLFRLFTPPSEVNLAGEIKVQNITAPDGESAAMCARPFVARLPLRLKNSDLLCQKAMSQAVDKRFRERTDSFQVKPPKNIPPRINHENEPPQQQQHSTHGESQDRIQFCSRHPVEWLDRILETSYATRNPISPKLCVSKETMAFLCKSKTCFFVEFPRDRNVPEPLRCYPGFKAALEDICDRFGDFYAPFAAYNAVTRMITLYAPETPRPKNKFIDDDTALFDLERARSAWVKPSATYSWSSRAATKSASRDTSEDLTESSDQSRASSEETAATEIEDYYKEENGEKVKDLDKIGTDAPPKPSFLVDNSKDEEDAVDEEMASRLNFMG</sequence>
<accession>A0AAN7UQ98</accession>
<dbReference type="EMBL" id="JAWHQM010000012">
    <property type="protein sequence ID" value="KAK5629591.1"/>
    <property type="molecule type" value="Genomic_DNA"/>
</dbReference>
<organism evidence="2 3">
    <name type="scientific">Xylaria bambusicola</name>
    <dbReference type="NCBI Taxonomy" id="326684"/>
    <lineage>
        <taxon>Eukaryota</taxon>
        <taxon>Fungi</taxon>
        <taxon>Dikarya</taxon>
        <taxon>Ascomycota</taxon>
        <taxon>Pezizomycotina</taxon>
        <taxon>Sordariomycetes</taxon>
        <taxon>Xylariomycetidae</taxon>
        <taxon>Xylariales</taxon>
        <taxon>Xylariaceae</taxon>
        <taxon>Xylaria</taxon>
    </lineage>
</organism>
<keyword evidence="3" id="KW-1185">Reference proteome</keyword>
<feature type="region of interest" description="Disordered" evidence="1">
    <location>
        <begin position="117"/>
        <end position="156"/>
    </location>
</feature>
<dbReference type="AlphaFoldDB" id="A0AAN7UQ98"/>
<protein>
    <submittedName>
        <fullName evidence="2">Uncharacterized protein</fullName>
    </submittedName>
</protein>
<feature type="compositionally biased region" description="Basic and acidic residues" evidence="1">
    <location>
        <begin position="494"/>
        <end position="511"/>
    </location>
</feature>
<dbReference type="Proteomes" id="UP001305414">
    <property type="component" value="Unassembled WGS sequence"/>
</dbReference>
<feature type="compositionally biased region" description="Basic residues" evidence="1">
    <location>
        <begin position="140"/>
        <end position="156"/>
    </location>
</feature>
<reference evidence="2 3" key="1">
    <citation type="submission" date="2023-10" db="EMBL/GenBank/DDBJ databases">
        <title>Draft genome sequence of Xylaria bambusicola isolate GMP-LS, the root and basal stem rot pathogen of sugarcane in Indonesia.</title>
        <authorList>
            <person name="Selvaraj P."/>
            <person name="Muralishankar V."/>
            <person name="Muruganantham S."/>
            <person name="Sp S."/>
            <person name="Haryani S."/>
            <person name="Lau K.J.X."/>
            <person name="Naqvi N.I."/>
        </authorList>
    </citation>
    <scope>NUCLEOTIDE SEQUENCE [LARGE SCALE GENOMIC DNA]</scope>
    <source>
        <strain evidence="2">GMP-LS</strain>
    </source>
</reference>
<evidence type="ECO:0000313" key="3">
    <source>
        <dbReference type="Proteomes" id="UP001305414"/>
    </source>
</evidence>